<gene>
    <name evidence="3" type="ORF">BFS35_001540</name>
</gene>
<evidence type="ECO:0000256" key="2">
    <source>
        <dbReference type="SAM" id="Phobius"/>
    </source>
</evidence>
<dbReference type="RefSeq" id="WP_099578502.1">
    <property type="nucleotide sequence ID" value="NZ_MJBI02000001.1"/>
</dbReference>
<name>A0A2G5NUM0_9STAP</name>
<feature type="transmembrane region" description="Helical" evidence="2">
    <location>
        <begin position="6"/>
        <end position="24"/>
    </location>
</feature>
<evidence type="ECO:0000313" key="3">
    <source>
        <dbReference type="EMBL" id="RAI82394.1"/>
    </source>
</evidence>
<dbReference type="EMBL" id="MJBI02000001">
    <property type="protein sequence ID" value="RAI82394.1"/>
    <property type="molecule type" value="Genomic_DNA"/>
</dbReference>
<evidence type="ECO:0000256" key="1">
    <source>
        <dbReference type="SAM" id="Coils"/>
    </source>
</evidence>
<keyword evidence="2" id="KW-1133">Transmembrane helix</keyword>
<organism evidence="3 4">
    <name type="scientific">Macrococcoides goetzii</name>
    <dbReference type="NCBI Taxonomy" id="1891097"/>
    <lineage>
        <taxon>Bacteria</taxon>
        <taxon>Bacillati</taxon>
        <taxon>Bacillota</taxon>
        <taxon>Bacilli</taxon>
        <taxon>Bacillales</taxon>
        <taxon>Staphylococcaceae</taxon>
        <taxon>Macrococcoides</taxon>
    </lineage>
</organism>
<keyword evidence="2" id="KW-0472">Membrane</keyword>
<protein>
    <submittedName>
        <fullName evidence="3">Uncharacterized protein</fullName>
    </submittedName>
</protein>
<proteinExistence type="predicted"/>
<dbReference type="Proteomes" id="UP000229523">
    <property type="component" value="Unassembled WGS sequence"/>
</dbReference>
<sequence length="193" mass="22078">MDVGFIIFIIFTIISVVTSLNENANKKKANQSKRPISTKQQVNSKNVFSQLQQSIGNLEKEFTDFKNNPEAKLKEIEKRIDAGSKQTRKLEQQVKNKASEVKDQKRPVERSAAKKIQAFEEKIQTKEKLSLAERIAKIEADPHLSPRQKMNRINMIRMEDDIDRAGSLVDFTPENTLKGIIYSEILGPPKARR</sequence>
<comment type="caution">
    <text evidence="3">The sequence shown here is derived from an EMBL/GenBank/DDBJ whole genome shotgun (WGS) entry which is preliminary data.</text>
</comment>
<dbReference type="AlphaFoldDB" id="A0A2G5NUM0"/>
<evidence type="ECO:0000313" key="4">
    <source>
        <dbReference type="Proteomes" id="UP000229523"/>
    </source>
</evidence>
<feature type="coiled-coil region" evidence="1">
    <location>
        <begin position="48"/>
        <end position="93"/>
    </location>
</feature>
<accession>A0A2G5NUM0</accession>
<keyword evidence="1" id="KW-0175">Coiled coil</keyword>
<keyword evidence="2" id="KW-0812">Transmembrane</keyword>
<reference evidence="3 4" key="1">
    <citation type="journal article" date="2018" name="Front. Microbiol.">
        <title>Description and Comparative Genomics of Macrococcus caseolyticus subsp. hominis subsp. nov., Macrococcus goetzii sp. nov., Macrococcus epidermidis sp. nov., and Macrococcus bohemicus sp. nov., Novel Macrococci From Human Clinical Material With Virulence Potential and Suspected Uptake of Foreign DNA by Natural Transformation.</title>
        <authorList>
            <person name="Maslanova I."/>
            <person name="Wertheimer Z."/>
            <person name="Sedlacek I."/>
            <person name="Svec P."/>
            <person name="Indrakova A."/>
            <person name="Kovarovic V."/>
            <person name="Schumann P."/>
            <person name="Sproer C."/>
            <person name="Kralova S."/>
            <person name="Sedo O."/>
            <person name="Kristofova L."/>
            <person name="Vrbovska V."/>
            <person name="Fuzik T."/>
            <person name="Petras P."/>
            <person name="Zdrahal Z."/>
            <person name="Ruzickova V."/>
            <person name="Doskar J."/>
            <person name="Pantucek R."/>
        </authorList>
    </citation>
    <scope>NUCLEOTIDE SEQUENCE [LARGE SCALE GENOMIC DNA]</scope>
    <source>
        <strain evidence="3 4">CCM 4927</strain>
    </source>
</reference>
<keyword evidence="4" id="KW-1185">Reference proteome</keyword>